<dbReference type="InterPro" id="IPR046838">
    <property type="entry name" value="BrxL_N"/>
</dbReference>
<dbReference type="Proteomes" id="UP000317646">
    <property type="component" value="Unassembled WGS sequence"/>
</dbReference>
<reference evidence="2 3" key="1">
    <citation type="journal article" date="2019" name="Environ. Microbiol.">
        <title>Species interactions and distinct microbial communities in high Arctic permafrost affected cryosols are associated with the CH4 and CO2 gas fluxes.</title>
        <authorList>
            <person name="Altshuler I."/>
            <person name="Hamel J."/>
            <person name="Turney S."/>
            <person name="Magnuson E."/>
            <person name="Levesque R."/>
            <person name="Greer C."/>
            <person name="Whyte L.G."/>
        </authorList>
    </citation>
    <scope>NUCLEOTIDE SEQUENCE [LARGE SCALE GENOMIC DNA]</scope>
    <source>
        <strain evidence="2 3">S9.2P</strain>
    </source>
</reference>
<dbReference type="EMBL" id="RCYZ01000006">
    <property type="protein sequence ID" value="TPG64621.1"/>
    <property type="molecule type" value="Genomic_DNA"/>
</dbReference>
<proteinExistence type="predicted"/>
<gene>
    <name evidence="2" type="primary">brxL</name>
    <name evidence="2" type="ORF">EAH73_15775</name>
</gene>
<dbReference type="RefSeq" id="WP_140468250.1">
    <property type="nucleotide sequence ID" value="NZ_RCYZ01000006.1"/>
</dbReference>
<name>A0A502GRR7_9BACT</name>
<keyword evidence="2" id="KW-0378">Hydrolase</keyword>
<evidence type="ECO:0000259" key="1">
    <source>
        <dbReference type="Pfam" id="PF20442"/>
    </source>
</evidence>
<dbReference type="OrthoDB" id="5297084at2"/>
<protein>
    <submittedName>
        <fullName evidence="2">BREX system Lon protease-like protein BrxL</fullName>
    </submittedName>
</protein>
<dbReference type="Pfam" id="PF20442">
    <property type="entry name" value="BrxL_N"/>
    <property type="match status" value="1"/>
</dbReference>
<evidence type="ECO:0000313" key="3">
    <source>
        <dbReference type="Proteomes" id="UP000317646"/>
    </source>
</evidence>
<dbReference type="GO" id="GO:0008233">
    <property type="term" value="F:peptidase activity"/>
    <property type="evidence" value="ECO:0007669"/>
    <property type="project" value="UniProtKB-KW"/>
</dbReference>
<feature type="domain" description="BREX system Lon protease-like BrxL N-terminal" evidence="1">
    <location>
        <begin position="12"/>
        <end position="141"/>
    </location>
</feature>
<dbReference type="AlphaFoldDB" id="A0A502GRR7"/>
<accession>A0A502GRR7</accession>
<dbReference type="GO" id="GO:0006508">
    <property type="term" value="P:proteolysis"/>
    <property type="evidence" value="ECO:0007669"/>
    <property type="project" value="UniProtKB-KW"/>
</dbReference>
<organism evidence="2 3">
    <name type="scientific">Hymenobacter nivis</name>
    <dbReference type="NCBI Taxonomy" id="1850093"/>
    <lineage>
        <taxon>Bacteria</taxon>
        <taxon>Pseudomonadati</taxon>
        <taxon>Bacteroidota</taxon>
        <taxon>Cytophagia</taxon>
        <taxon>Cytophagales</taxon>
        <taxon>Hymenobacteraceae</taxon>
        <taxon>Hymenobacter</taxon>
    </lineage>
</organism>
<keyword evidence="3" id="KW-1185">Reference proteome</keyword>
<sequence length="497" mass="56435">MNDTLRQKVTDAFESACIDKSLYSGSGLNEQSIPVFVGEWLIDRQLKGGEWDEDVKQQVIAFVRKFMPSKDDVEDLKQRLRNGDNVSVLEYVSPRVDLTKDQTFLESGSLGNQKVLVEEHLLTRYPRLLKGGMWGLAIYQYRRPTDKGGEVWLSEFKPLQASKIDVDEYVEKRQLFSLEEWTQLLINSLGYNAEGKGGYTTDTTRSALLTRLIPFVQRRVNLFELAPKGTGKSFLFGQFSRYSRLIEGGAVSPAVLFYNENTKVPGLFTQFDIVVFDEAQSLSFSSPDETVAKLKGYLEQGKYSKGKFTVSADAGAVFIANVQIGRDKMPVNSKHLFSDLPTILQETALLDRIHGLLPGWHLPRMGVDALSKGVGLKADYLGEIFHAMRFRIEYDKYVEERQHLIDSKDFRDVRAILKLSAGFLKLLFPDLSVVTEEEFETYCLLPAIHLRQRLREQLFYMDPEFSKHEITLRRGPVSALDHEVVSVEDAAEDLSSV</sequence>
<comment type="caution">
    <text evidence="2">The sequence shown here is derived from an EMBL/GenBank/DDBJ whole genome shotgun (WGS) entry which is preliminary data.</text>
</comment>
<dbReference type="InterPro" id="IPR014061">
    <property type="entry name" value="BrxL-like"/>
</dbReference>
<keyword evidence="2" id="KW-0645">Protease</keyword>
<evidence type="ECO:0000313" key="2">
    <source>
        <dbReference type="EMBL" id="TPG64621.1"/>
    </source>
</evidence>
<dbReference type="NCBIfam" id="TIGR02688">
    <property type="entry name" value="BREX system Lon protease-like protein BrxL"/>
    <property type="match status" value="1"/>
</dbReference>
<dbReference type="Pfam" id="PF13337">
    <property type="entry name" value="BrxL_ATPase"/>
    <property type="match status" value="1"/>
</dbReference>